<keyword evidence="1" id="KW-0472">Membrane</keyword>
<accession>A0A0G9K5Z5</accession>
<dbReference type="PATRIC" id="fig|1447256.3.peg.781"/>
<evidence type="ECO:0000313" key="3">
    <source>
        <dbReference type="Proteomes" id="UP000035514"/>
    </source>
</evidence>
<keyword evidence="1" id="KW-0812">Transmembrane</keyword>
<gene>
    <name evidence="2" type="ORF">AA20_04030</name>
</gene>
<sequence length="31" mass="3727">MEDILIGAVMLVVAYGYIFFRTKRSKRYEQE</sequence>
<name>A0A0G9K5Z5_9BACT</name>
<comment type="caution">
    <text evidence="2">The sequence shown here is derived from an EMBL/GenBank/DDBJ whole genome shotgun (WGS) entry which is preliminary data.</text>
</comment>
<evidence type="ECO:0000313" key="2">
    <source>
        <dbReference type="EMBL" id="KLE01195.1"/>
    </source>
</evidence>
<organism evidence="2 3">
    <name type="scientific">Aliarcobacter butzleri L348</name>
    <dbReference type="NCBI Taxonomy" id="1447256"/>
    <lineage>
        <taxon>Bacteria</taxon>
        <taxon>Pseudomonadati</taxon>
        <taxon>Campylobacterota</taxon>
        <taxon>Epsilonproteobacteria</taxon>
        <taxon>Campylobacterales</taxon>
        <taxon>Arcobacteraceae</taxon>
        <taxon>Aliarcobacter</taxon>
    </lineage>
</organism>
<protein>
    <submittedName>
        <fullName evidence="2">Uncharacterized protein</fullName>
    </submittedName>
</protein>
<feature type="transmembrane region" description="Helical" evidence="1">
    <location>
        <begin position="6"/>
        <end position="22"/>
    </location>
</feature>
<keyword evidence="1" id="KW-1133">Transmembrane helix</keyword>
<reference evidence="2 3" key="1">
    <citation type="submission" date="2014-01" db="EMBL/GenBank/DDBJ databases">
        <title>Development of a Comparative Genomic Fingerprinting Assay for High Resolution Genotyping of Arcobacter butzleri.</title>
        <authorList>
            <person name="Webb A.L."/>
            <person name="Inglis G.D."/>
            <person name="Kruczkiewicz P."/>
            <person name="Selinger L.B."/>
            <person name="Taboada E.N."/>
        </authorList>
    </citation>
    <scope>NUCLEOTIDE SEQUENCE [LARGE SCALE GENOMIC DNA]</scope>
    <source>
        <strain evidence="2 3">L348</strain>
    </source>
</reference>
<dbReference type="EMBL" id="JAIQ01000071">
    <property type="protein sequence ID" value="KLE01195.1"/>
    <property type="molecule type" value="Genomic_DNA"/>
</dbReference>
<dbReference type="AlphaFoldDB" id="A0A0G9K5Z5"/>
<dbReference type="Proteomes" id="UP000035514">
    <property type="component" value="Unassembled WGS sequence"/>
</dbReference>
<evidence type="ECO:0000256" key="1">
    <source>
        <dbReference type="SAM" id="Phobius"/>
    </source>
</evidence>
<proteinExistence type="predicted"/>